<accession>A0A3L8Q1P2</accession>
<name>A0A3L8Q1P2_9GAMM</name>
<dbReference type="PROSITE" id="PS50851">
    <property type="entry name" value="CHEW"/>
    <property type="match status" value="1"/>
</dbReference>
<feature type="region of interest" description="Disordered" evidence="1">
    <location>
        <begin position="55"/>
        <end position="88"/>
    </location>
</feature>
<dbReference type="SMART" id="SM00260">
    <property type="entry name" value="CheW"/>
    <property type="match status" value="1"/>
</dbReference>
<evidence type="ECO:0000259" key="2">
    <source>
        <dbReference type="PROSITE" id="PS50851"/>
    </source>
</evidence>
<dbReference type="InterPro" id="IPR002545">
    <property type="entry name" value="CheW-lke_dom"/>
</dbReference>
<sequence>MTEHSDIAVVDFFSRLLKEPQSSGPVEKPKVLVKEAELTLSAEQVGLQQLLSKVSAFDEKDEPPKEPSSPFTSSKSKPEIIVSDSTAKETETAADIGSEKSFLHQRLEGEFQALFFKVAGLTLAVPLVELGGIIHEVRVTHLPGQPTWIKGVMTHRDQKINVVDTAAWVMPEKYDANLQKQVDYRYVVLLQNSQWGLACEELLDAESINKEQVNWRVNTAKRPWLAGLVKKQMCGILDVGALIEQLSSQGHIAG</sequence>
<dbReference type="InterPro" id="IPR036061">
    <property type="entry name" value="CheW-like_dom_sf"/>
</dbReference>
<dbReference type="SUPFAM" id="SSF50341">
    <property type="entry name" value="CheW-like"/>
    <property type="match status" value="1"/>
</dbReference>
<dbReference type="CDD" id="cd00588">
    <property type="entry name" value="CheW_like"/>
    <property type="match status" value="1"/>
</dbReference>
<dbReference type="PIRSF" id="PIRSF020479">
    <property type="entry name" value="UCP020479_CheW"/>
    <property type="match status" value="1"/>
</dbReference>
<feature type="compositionally biased region" description="Basic and acidic residues" evidence="1">
    <location>
        <begin position="56"/>
        <end position="65"/>
    </location>
</feature>
<dbReference type="RefSeq" id="WP_121836996.1">
    <property type="nucleotide sequence ID" value="NZ_ML014753.1"/>
</dbReference>
<protein>
    <submittedName>
        <fullName evidence="3">Chemotaxis protein CheW</fullName>
    </submittedName>
</protein>
<dbReference type="OrthoDB" id="5565759at2"/>
<dbReference type="InterPro" id="IPR014506">
    <property type="entry name" value="UCP020479_CheW"/>
</dbReference>
<organism evidence="3 4">
    <name type="scientific">Parashewanella curva</name>
    <dbReference type="NCBI Taxonomy" id="2338552"/>
    <lineage>
        <taxon>Bacteria</taxon>
        <taxon>Pseudomonadati</taxon>
        <taxon>Pseudomonadota</taxon>
        <taxon>Gammaproteobacteria</taxon>
        <taxon>Alteromonadales</taxon>
        <taxon>Shewanellaceae</taxon>
        <taxon>Parashewanella</taxon>
    </lineage>
</organism>
<dbReference type="Gene3D" id="2.40.50.180">
    <property type="entry name" value="CheA-289, Domain 4"/>
    <property type="match status" value="1"/>
</dbReference>
<dbReference type="GO" id="GO:0007165">
    <property type="term" value="P:signal transduction"/>
    <property type="evidence" value="ECO:0007669"/>
    <property type="project" value="InterPro"/>
</dbReference>
<reference evidence="3 4" key="1">
    <citation type="submission" date="2018-09" db="EMBL/GenBank/DDBJ databases">
        <title>Phylogeny of the Shewanellaceae, and recommendation for two new genera, Pseudoshewanella and Parashewanella.</title>
        <authorList>
            <person name="Wang G."/>
        </authorList>
    </citation>
    <scope>NUCLEOTIDE SEQUENCE [LARGE SCALE GENOMIC DNA]</scope>
    <source>
        <strain evidence="3 4">C51</strain>
    </source>
</reference>
<evidence type="ECO:0000313" key="4">
    <source>
        <dbReference type="Proteomes" id="UP000281474"/>
    </source>
</evidence>
<dbReference type="Gene3D" id="2.30.30.40">
    <property type="entry name" value="SH3 Domains"/>
    <property type="match status" value="1"/>
</dbReference>
<keyword evidence="4" id="KW-1185">Reference proteome</keyword>
<dbReference type="AlphaFoldDB" id="A0A3L8Q1P2"/>
<dbReference type="EMBL" id="QZEI01000001">
    <property type="protein sequence ID" value="RLV61597.1"/>
    <property type="molecule type" value="Genomic_DNA"/>
</dbReference>
<dbReference type="Pfam" id="PF01584">
    <property type="entry name" value="CheW"/>
    <property type="match status" value="1"/>
</dbReference>
<evidence type="ECO:0000313" key="3">
    <source>
        <dbReference type="EMBL" id="RLV61597.1"/>
    </source>
</evidence>
<dbReference type="GO" id="GO:0006935">
    <property type="term" value="P:chemotaxis"/>
    <property type="evidence" value="ECO:0007669"/>
    <property type="project" value="InterPro"/>
</dbReference>
<gene>
    <name evidence="3" type="ORF">D5018_00315</name>
</gene>
<comment type="caution">
    <text evidence="3">The sequence shown here is derived from an EMBL/GenBank/DDBJ whole genome shotgun (WGS) entry which is preliminary data.</text>
</comment>
<proteinExistence type="predicted"/>
<dbReference type="Proteomes" id="UP000281474">
    <property type="component" value="Unassembled WGS sequence"/>
</dbReference>
<feature type="domain" description="CheW-like" evidence="2">
    <location>
        <begin position="110"/>
        <end position="248"/>
    </location>
</feature>
<evidence type="ECO:0000256" key="1">
    <source>
        <dbReference type="SAM" id="MobiDB-lite"/>
    </source>
</evidence>